<evidence type="ECO:0000313" key="2">
    <source>
        <dbReference type="EMBL" id="MDN7025002.1"/>
    </source>
</evidence>
<sequence>MTREKHHYHDDRERRTWQNPEAILIGIGLTLDRTFVDIGCGDGFFAIPAAKIVGPRGRAYGIDIDADALDRLRAKAHEEGLTNIFLHQGAAEEILLCKDCADVVFFGIDLHDFDDPARVLHNAREIIRDGGIVVDLDWKKEPQPLGPPLAKRFDADQAVALMECAGFRVVSVAESGIYHYLIVAEPADLPTPE</sequence>
<dbReference type="CDD" id="cd02440">
    <property type="entry name" value="AdoMet_MTases"/>
    <property type="match status" value="1"/>
</dbReference>
<organism evidence="2 3">
    <name type="scientific">Methanoculleus frigidifontis</name>
    <dbReference type="NCBI Taxonomy" id="2584085"/>
    <lineage>
        <taxon>Archaea</taxon>
        <taxon>Methanobacteriati</taxon>
        <taxon>Methanobacteriota</taxon>
        <taxon>Stenosarchaea group</taxon>
        <taxon>Methanomicrobia</taxon>
        <taxon>Methanomicrobiales</taxon>
        <taxon>Methanomicrobiaceae</taxon>
        <taxon>Methanoculleus</taxon>
    </lineage>
</organism>
<dbReference type="Proteomes" id="UP001168338">
    <property type="component" value="Unassembled WGS sequence"/>
</dbReference>
<comment type="caution">
    <text evidence="2">The sequence shown here is derived from an EMBL/GenBank/DDBJ whole genome shotgun (WGS) entry which is preliminary data.</text>
</comment>
<evidence type="ECO:0000259" key="1">
    <source>
        <dbReference type="Pfam" id="PF13847"/>
    </source>
</evidence>
<protein>
    <submittedName>
        <fullName evidence="2">Class I SAM-dependent methyltransferase</fullName>
    </submittedName>
</protein>
<dbReference type="Pfam" id="PF13847">
    <property type="entry name" value="Methyltransf_31"/>
    <property type="match status" value="1"/>
</dbReference>
<gene>
    <name evidence="2" type="ORF">FGU65_08900</name>
</gene>
<dbReference type="InterPro" id="IPR025714">
    <property type="entry name" value="Methyltranfer_dom"/>
</dbReference>
<keyword evidence="3" id="KW-1185">Reference proteome</keyword>
<proteinExistence type="predicted"/>
<dbReference type="PANTHER" id="PTHR45128">
    <property type="entry name" value="METHYLTRANSFERASE TYPE 11"/>
    <property type="match status" value="1"/>
</dbReference>
<evidence type="ECO:0000313" key="3">
    <source>
        <dbReference type="Proteomes" id="UP001168338"/>
    </source>
</evidence>
<reference evidence="2" key="1">
    <citation type="submission" date="2019-05" db="EMBL/GenBank/DDBJ databases">
        <title>Methanoculleus sp. FWC-SCC1, a methanogenic archaeon isolated from deep marine cold seep.</title>
        <authorList>
            <person name="Chen Y.-W."/>
            <person name="Chen S.-C."/>
            <person name="Teng N.-H."/>
            <person name="Lai M.-C."/>
        </authorList>
    </citation>
    <scope>NUCLEOTIDE SEQUENCE</scope>
    <source>
        <strain evidence="2">FWC-SCC1</strain>
    </source>
</reference>
<dbReference type="PANTHER" id="PTHR45128:SF1">
    <property type="entry name" value="S-ADENOSYLMETHIONINE-DEPENDENT METHYLTRANSFERASE RV2258C"/>
    <property type="match status" value="1"/>
</dbReference>
<feature type="domain" description="Methyltransferase" evidence="1">
    <location>
        <begin position="34"/>
        <end position="135"/>
    </location>
</feature>
<dbReference type="InterPro" id="IPR053173">
    <property type="entry name" value="SAM-binding_MTase"/>
</dbReference>
<accession>A0ABT8MAN9</accession>
<name>A0ABT8MAN9_9EURY</name>
<dbReference type="RefSeq" id="WP_301664133.1">
    <property type="nucleotide sequence ID" value="NZ_VCYH01000005.1"/>
</dbReference>
<dbReference type="GO" id="GO:0008168">
    <property type="term" value="F:methyltransferase activity"/>
    <property type="evidence" value="ECO:0007669"/>
    <property type="project" value="UniProtKB-KW"/>
</dbReference>
<dbReference type="SUPFAM" id="SSF53335">
    <property type="entry name" value="S-adenosyl-L-methionine-dependent methyltransferases"/>
    <property type="match status" value="1"/>
</dbReference>
<keyword evidence="2" id="KW-0489">Methyltransferase</keyword>
<dbReference type="Gene3D" id="3.40.50.150">
    <property type="entry name" value="Vaccinia Virus protein VP39"/>
    <property type="match status" value="1"/>
</dbReference>
<dbReference type="InterPro" id="IPR029063">
    <property type="entry name" value="SAM-dependent_MTases_sf"/>
</dbReference>
<dbReference type="GO" id="GO:0032259">
    <property type="term" value="P:methylation"/>
    <property type="evidence" value="ECO:0007669"/>
    <property type="project" value="UniProtKB-KW"/>
</dbReference>
<dbReference type="EMBL" id="VCYH01000005">
    <property type="protein sequence ID" value="MDN7025002.1"/>
    <property type="molecule type" value="Genomic_DNA"/>
</dbReference>
<keyword evidence="2" id="KW-0808">Transferase</keyword>